<reference evidence="1 2" key="1">
    <citation type="journal article" date="2020" name="Cell">
        <title>Large-Scale Comparative Analyses of Tick Genomes Elucidate Their Genetic Diversity and Vector Capacities.</title>
        <authorList>
            <consortium name="Tick Genome and Microbiome Consortium (TIGMIC)"/>
            <person name="Jia N."/>
            <person name="Wang J."/>
            <person name="Shi W."/>
            <person name="Du L."/>
            <person name="Sun Y."/>
            <person name="Zhan W."/>
            <person name="Jiang J.F."/>
            <person name="Wang Q."/>
            <person name="Zhang B."/>
            <person name="Ji P."/>
            <person name="Bell-Sakyi L."/>
            <person name="Cui X.M."/>
            <person name="Yuan T.T."/>
            <person name="Jiang B.G."/>
            <person name="Yang W.F."/>
            <person name="Lam T.T."/>
            <person name="Chang Q.C."/>
            <person name="Ding S.J."/>
            <person name="Wang X.J."/>
            <person name="Zhu J.G."/>
            <person name="Ruan X.D."/>
            <person name="Zhao L."/>
            <person name="Wei J.T."/>
            <person name="Ye R.Z."/>
            <person name="Que T.C."/>
            <person name="Du C.H."/>
            <person name="Zhou Y.H."/>
            <person name="Cheng J.X."/>
            <person name="Dai P.F."/>
            <person name="Guo W.B."/>
            <person name="Han X.H."/>
            <person name="Huang E.J."/>
            <person name="Li L.F."/>
            <person name="Wei W."/>
            <person name="Gao Y.C."/>
            <person name="Liu J.Z."/>
            <person name="Shao H.Z."/>
            <person name="Wang X."/>
            <person name="Wang C.C."/>
            <person name="Yang T.C."/>
            <person name="Huo Q.B."/>
            <person name="Li W."/>
            <person name="Chen H.Y."/>
            <person name="Chen S.E."/>
            <person name="Zhou L.G."/>
            <person name="Ni X.B."/>
            <person name="Tian J.H."/>
            <person name="Sheng Y."/>
            <person name="Liu T."/>
            <person name="Pan Y.S."/>
            <person name="Xia L.Y."/>
            <person name="Li J."/>
            <person name="Zhao F."/>
            <person name="Cao W.C."/>
        </authorList>
    </citation>
    <scope>NUCLEOTIDE SEQUENCE [LARGE SCALE GENOMIC DNA]</scope>
    <source>
        <strain evidence="1">Iper-2018</strain>
    </source>
</reference>
<name>A0AC60QUP7_IXOPE</name>
<dbReference type="EMBL" id="JABSTQ010004660">
    <property type="protein sequence ID" value="KAG0441443.1"/>
    <property type="molecule type" value="Genomic_DNA"/>
</dbReference>
<protein>
    <submittedName>
        <fullName evidence="1">Uncharacterized protein</fullName>
    </submittedName>
</protein>
<comment type="caution">
    <text evidence="1">The sequence shown here is derived from an EMBL/GenBank/DDBJ whole genome shotgun (WGS) entry which is preliminary data.</text>
</comment>
<organism evidence="1 2">
    <name type="scientific">Ixodes persulcatus</name>
    <name type="common">Taiga tick</name>
    <dbReference type="NCBI Taxonomy" id="34615"/>
    <lineage>
        <taxon>Eukaryota</taxon>
        <taxon>Metazoa</taxon>
        <taxon>Ecdysozoa</taxon>
        <taxon>Arthropoda</taxon>
        <taxon>Chelicerata</taxon>
        <taxon>Arachnida</taxon>
        <taxon>Acari</taxon>
        <taxon>Parasitiformes</taxon>
        <taxon>Ixodida</taxon>
        <taxon>Ixodoidea</taxon>
        <taxon>Ixodidae</taxon>
        <taxon>Ixodinae</taxon>
        <taxon>Ixodes</taxon>
    </lineage>
</organism>
<dbReference type="Proteomes" id="UP000805193">
    <property type="component" value="Unassembled WGS sequence"/>
</dbReference>
<proteinExistence type="predicted"/>
<sequence length="1017" mass="113413">MESLSGKRTNSFPFASLTLCTGKLQKTLAEDFSTLYAAAVSKPNPRCHADKTLFCMDAPFTVSELRSALRACKRRGAPGPDGVTAQMLQNLPDSQFQEILSSFNDIWASSQFSAVWRLAWVVPVLKSGKPAGDLSFYRPVSLTSCVAKLFERLVHARLICWLEEHHLLPSNMTGFRSHLSAQDRILDIVSAVQHAVASRKSTVAAFFDIQAAFDNVEPASVLAQLTSRSVTGRVQGFLEGFLSNQSIYVKLGNTLNQSRPVHRGLPQGSVLSPLLFNIAIAGLPAALYNSRIPIGISMYADDLCIWVSGFRHPTLRLIMQSAINKIQAFIESQGLLISGHKAAAMVFLERNRRLREVKLQLDSQPLRLWHHQVKAVTASNISFQNAVRRVGGRNWGSSPRSMLTLHSSSVVSRFMYSLPYMDLIPSQADKLKWLHHAGLPTSLGVPRRVKNERVYEEVRSLPLHLQASRRLLLQILSLGETHPGQFLIKIIRTQTQSKLSLVTQTLAALGWEPPQITNPHRTTPLWDSGLQLAEFLPGIRKKANTPLCLSHPGLTKRLERPHCPNGVVHDRRTAGDHGNPGCDEVIASTTNRIQRIRKPGPCPTANEGRRVVRQLKEHGHSISLQWVPSHVGLRGNEIVDRIALRAHDLSPTLRAPPDPPDHRRYQQAIQAFFSDLSPWGSTKRPPCLSQGLKRSDATLLFRLRIGSAYTGRRLHRFGRRDTPLCQRCAVAEDEAHILSTSAAAAEALPRNLEYLISKTYNWFARSPARKLAYKNLYGVMNDGHEPLKIVKACRTRWLSLEIAVSRIVDQWTEMKTHFEMAMRTEKCYAADVLYVVIRTEQMDVLTSRLEDHLNPKPYLGYLFETYVDNMKAEKTDGFSLADEAQISSTQPFRCEVHSYKDACGENPFAELAGFAMSMLVLPYSNAEVERTFRAPGGSTVIFPLNCCPLAWTFSEDCPGPVDQRQKEQLGSSRLQLLHLAVLPTTFPGEKSLGFEALSPALDKWVKVPGVACAEVCS</sequence>
<evidence type="ECO:0000313" key="2">
    <source>
        <dbReference type="Proteomes" id="UP000805193"/>
    </source>
</evidence>
<evidence type="ECO:0000313" key="1">
    <source>
        <dbReference type="EMBL" id="KAG0441443.1"/>
    </source>
</evidence>
<gene>
    <name evidence="1" type="ORF">HPB47_015948</name>
</gene>
<accession>A0AC60QUP7</accession>
<keyword evidence="2" id="KW-1185">Reference proteome</keyword>